<dbReference type="PROSITE" id="PS50923">
    <property type="entry name" value="SUSHI"/>
    <property type="match status" value="1"/>
</dbReference>
<dbReference type="InterPro" id="IPR000436">
    <property type="entry name" value="Sushi_SCR_CCP_dom"/>
</dbReference>
<dbReference type="FunFam" id="2.10.25.10:FF:000006">
    <property type="entry name" value="Versican core protein-like isoform 1"/>
    <property type="match status" value="1"/>
</dbReference>
<comment type="caution">
    <text evidence="28">The sequence shown here is derived from an EMBL/GenBank/DDBJ whole genome shotgun (WGS) entry which is preliminary data.</text>
</comment>
<dbReference type="GO" id="GO:0007155">
    <property type="term" value="P:cell adhesion"/>
    <property type="evidence" value="ECO:0007669"/>
    <property type="project" value="InterPro"/>
</dbReference>
<dbReference type="InterPro" id="IPR033987">
    <property type="entry name" value="CSPG_CTLD"/>
</dbReference>
<dbReference type="FunFam" id="3.10.100.10:FF:000011">
    <property type="entry name" value="Aggrecan core protein"/>
    <property type="match status" value="1"/>
</dbReference>
<keyword evidence="10" id="KW-0677">Repeat</keyword>
<feature type="domain" description="Link" evidence="27">
    <location>
        <begin position="620"/>
        <end position="716"/>
    </location>
</feature>
<feature type="region of interest" description="Disordered" evidence="21">
    <location>
        <begin position="2050"/>
        <end position="2071"/>
    </location>
</feature>
<feature type="compositionally biased region" description="Low complexity" evidence="21">
    <location>
        <begin position="802"/>
        <end position="811"/>
    </location>
</feature>
<dbReference type="InterPro" id="IPR036179">
    <property type="entry name" value="Ig-like_dom_sf"/>
</dbReference>
<feature type="chain" id="PRO_5029484677" description="Aggrecan core protein" evidence="22">
    <location>
        <begin position="20"/>
        <end position="2071"/>
    </location>
</feature>
<dbReference type="PROSITE" id="PS50026">
    <property type="entry name" value="EGF_3"/>
    <property type="match status" value="1"/>
</dbReference>
<evidence type="ECO:0000256" key="20">
    <source>
        <dbReference type="PROSITE-ProRule" id="PRU00323"/>
    </source>
</evidence>
<keyword evidence="13 18" id="KW-1015">Disulfide bond</keyword>
<dbReference type="FunFam" id="3.10.100.10:FF:000003">
    <property type="entry name" value="Versican core protein"/>
    <property type="match status" value="1"/>
</dbReference>
<evidence type="ECO:0000313" key="29">
    <source>
        <dbReference type="Proteomes" id="UP000518305"/>
    </source>
</evidence>
<feature type="compositionally biased region" description="Low complexity" evidence="21">
    <location>
        <begin position="1297"/>
        <end position="1308"/>
    </location>
</feature>
<keyword evidence="12" id="KW-0654">Proteoglycan</keyword>
<dbReference type="PROSITE" id="PS50041">
    <property type="entry name" value="C_TYPE_LECTIN_2"/>
    <property type="match status" value="1"/>
</dbReference>
<dbReference type="GO" id="GO:0001501">
    <property type="term" value="P:skeletal system development"/>
    <property type="evidence" value="ECO:0007669"/>
    <property type="project" value="TreeGrafter"/>
</dbReference>
<feature type="region of interest" description="Disordered" evidence="21">
    <location>
        <begin position="1297"/>
        <end position="1316"/>
    </location>
</feature>
<dbReference type="InterPro" id="IPR003599">
    <property type="entry name" value="Ig_sub"/>
</dbReference>
<evidence type="ECO:0000256" key="1">
    <source>
        <dbReference type="ARBA" id="ARBA00004498"/>
    </source>
</evidence>
<proteinExistence type="inferred from homology"/>
<evidence type="ECO:0000256" key="4">
    <source>
        <dbReference type="ARBA" id="ARBA00022530"/>
    </source>
</evidence>
<keyword evidence="11" id="KW-0106">Calcium</keyword>
<feature type="region of interest" description="Disordered" evidence="21">
    <location>
        <begin position="788"/>
        <end position="875"/>
    </location>
</feature>
<evidence type="ECO:0000256" key="11">
    <source>
        <dbReference type="ARBA" id="ARBA00022837"/>
    </source>
</evidence>
<dbReference type="SMART" id="SM00181">
    <property type="entry name" value="EGF"/>
    <property type="match status" value="1"/>
</dbReference>
<feature type="region of interest" description="Disordered" evidence="21">
    <location>
        <begin position="1196"/>
        <end position="1236"/>
    </location>
</feature>
<keyword evidence="4" id="KW-0272">Extracellular matrix</keyword>
<evidence type="ECO:0000256" key="18">
    <source>
        <dbReference type="PROSITE-ProRule" id="PRU00076"/>
    </source>
</evidence>
<evidence type="ECO:0000256" key="15">
    <source>
        <dbReference type="ARBA" id="ARBA00023319"/>
    </source>
</evidence>
<dbReference type="PROSITE" id="PS01241">
    <property type="entry name" value="LINK_1"/>
    <property type="match status" value="4"/>
</dbReference>
<keyword evidence="5 18" id="KW-0245">EGF-like domain</keyword>
<dbReference type="FunFam" id="3.10.100.10:FF:000002">
    <property type="entry name" value="Hyaluronan proteoglycan link protein 1"/>
    <property type="match status" value="2"/>
</dbReference>
<keyword evidence="9" id="KW-0430">Lectin</keyword>
<dbReference type="GO" id="GO:0005540">
    <property type="term" value="F:hyaluronic acid binding"/>
    <property type="evidence" value="ECO:0007669"/>
    <property type="project" value="InterPro"/>
</dbReference>
<dbReference type="InterPro" id="IPR050691">
    <property type="entry name" value="Hyaluronan_bind_Proteoglycan"/>
</dbReference>
<dbReference type="SMART" id="SM00409">
    <property type="entry name" value="IG"/>
    <property type="match status" value="1"/>
</dbReference>
<feature type="domain" description="Link" evidence="27">
    <location>
        <begin position="519"/>
        <end position="614"/>
    </location>
</feature>
<dbReference type="Pfam" id="PF00193">
    <property type="entry name" value="Xlink"/>
    <property type="match status" value="4"/>
</dbReference>
<evidence type="ECO:0000259" key="23">
    <source>
        <dbReference type="PROSITE" id="PS50026"/>
    </source>
</evidence>
<evidence type="ECO:0000256" key="21">
    <source>
        <dbReference type="SAM" id="MobiDB-lite"/>
    </source>
</evidence>
<dbReference type="InterPro" id="IPR000742">
    <property type="entry name" value="EGF"/>
</dbReference>
<feature type="compositionally biased region" description="Polar residues" evidence="21">
    <location>
        <begin position="1416"/>
        <end position="1429"/>
    </location>
</feature>
<evidence type="ECO:0000256" key="13">
    <source>
        <dbReference type="ARBA" id="ARBA00023157"/>
    </source>
</evidence>
<feature type="disulfide bond" evidence="20">
    <location>
        <begin position="195"/>
        <end position="216"/>
    </location>
</feature>
<dbReference type="Proteomes" id="UP000518305">
    <property type="component" value="Unassembled WGS sequence"/>
</dbReference>
<gene>
    <name evidence="28" type="primary">Acan</name>
    <name evidence="28" type="ORF">HEMCOM_R05062</name>
</gene>
<dbReference type="PROSITE" id="PS00010">
    <property type="entry name" value="ASX_HYDROXYL"/>
    <property type="match status" value="1"/>
</dbReference>
<dbReference type="InterPro" id="IPR000538">
    <property type="entry name" value="Link_dom"/>
</dbReference>
<evidence type="ECO:0000256" key="14">
    <source>
        <dbReference type="ARBA" id="ARBA00023180"/>
    </source>
</evidence>
<evidence type="ECO:0000256" key="17">
    <source>
        <dbReference type="ARBA" id="ARBA00042947"/>
    </source>
</evidence>
<dbReference type="GO" id="GO:0045202">
    <property type="term" value="C:synapse"/>
    <property type="evidence" value="ECO:0007669"/>
    <property type="project" value="TreeGrafter"/>
</dbReference>
<dbReference type="CDD" id="cd03517">
    <property type="entry name" value="Link_domain_CSPGs_modules_1_3"/>
    <property type="match status" value="2"/>
</dbReference>
<dbReference type="InterPro" id="IPR001881">
    <property type="entry name" value="EGF-like_Ca-bd_dom"/>
</dbReference>
<evidence type="ECO:0000256" key="5">
    <source>
        <dbReference type="ARBA" id="ARBA00022536"/>
    </source>
</evidence>
<feature type="signal peptide" evidence="22">
    <location>
        <begin position="1"/>
        <end position="19"/>
    </location>
</feature>
<feature type="domain" description="EGF-like" evidence="23">
    <location>
        <begin position="1815"/>
        <end position="1851"/>
    </location>
</feature>
<dbReference type="SMART" id="SM00032">
    <property type="entry name" value="CCP"/>
    <property type="match status" value="1"/>
</dbReference>
<dbReference type="OrthoDB" id="5860362at2759"/>
<keyword evidence="8 22" id="KW-0732">Signal</keyword>
<dbReference type="InterPro" id="IPR016187">
    <property type="entry name" value="CTDL_fold"/>
</dbReference>
<evidence type="ECO:0000256" key="7">
    <source>
        <dbReference type="ARBA" id="ARBA00022723"/>
    </source>
</evidence>
<dbReference type="PANTHER" id="PTHR22804">
    <property type="entry name" value="AGGRECAN/VERSICAN PROTEOGLYCAN"/>
    <property type="match status" value="1"/>
</dbReference>
<dbReference type="InterPro" id="IPR007110">
    <property type="entry name" value="Ig-like_dom"/>
</dbReference>
<comment type="caution">
    <text evidence="18">Lacks conserved residue(s) required for the propagation of feature annotation.</text>
</comment>
<comment type="similarity">
    <text evidence="2">Belongs to the aggrecan/versican proteoglycan family.</text>
</comment>
<dbReference type="Pfam" id="PF00084">
    <property type="entry name" value="Sushi"/>
    <property type="match status" value="1"/>
</dbReference>
<feature type="disulfide bond" evidence="20">
    <location>
        <begin position="663"/>
        <end position="684"/>
    </location>
</feature>
<feature type="region of interest" description="Disordered" evidence="21">
    <location>
        <begin position="1563"/>
        <end position="1590"/>
    </location>
</feature>
<dbReference type="InterPro" id="IPR013106">
    <property type="entry name" value="Ig_V-set"/>
</dbReference>
<evidence type="ECO:0000256" key="3">
    <source>
        <dbReference type="ARBA" id="ARBA00022525"/>
    </source>
</evidence>
<feature type="disulfide bond" evidence="18">
    <location>
        <begin position="1841"/>
        <end position="1850"/>
    </location>
</feature>
<evidence type="ECO:0000256" key="16">
    <source>
        <dbReference type="ARBA" id="ARBA00039399"/>
    </source>
</evidence>
<name>A0A7K9DMM3_9AVES</name>
<sequence length="2071" mass="220355">MTTLLLVFVCLGAITAAISVELSDSSDGLEVKIPEQSPLRVVLGSSLNIPCYFNIPEEEDTSFLLTPRIKWSKLSNGTEVVLLVATGGKIRLNTEYREVISLPNYPAIPTDASLEIKALRSNHTGIYRCEVMYGIEDRQDTIEVLVKGIVFHYRAISTRYTLNFEKAKQACIQNSAVIATPEQLQAAYEDGYEQCDAGWLADQTVRYPIHWPRERCYGDKDEFPGVRTYGVREPDETYDVYCYAEQMQGKVFYATTPEKFTFQEAFDKCHSLGARLATTGELYLAWKDGMDMCSAGWLADRSVRYPISRARPNCGGNLVGVRTVYLYVNQTGYPHPDSRYDAICYSGDDVGTLVPGQFIDETGSELGSAFTIQTVTQTEVELPLPRNATEEEARGSIATLEPIEITPAATELYEGFTLLPDLFATSVTVETAATEEENVTRQDVAGVWTVPEEVTTIALGTAITTETAEMSSVEEAMGVTTTPGLESASAFTVEDQLVQVTAAPGVGVLPQQPISPTGVVFHYRAATCRYAFSFVQAQQACLENNAVIATPEQLQAAYEAGFDQCDAGWLRDQTVRYPIVNPRNNCIGDKESSPGVRSYGMRPASETYDVYCYIDKLKGEVFFATQPEQFTFPEAQQYCETQNATLASVGQLHAAWKQGLDRCYAGWLADGSLRYPIVSPRPACGGDAPGVRTIYQHYNQTGFPDPLSRHHAFCFRALPPVEEEGVTSLFEEDVLATQVIPGVEGVPSGEEVTVETELATQSENQTAWGTEVFPTDVSLVSGGPSAFPPATIIPEETSTNASVSKVSVEVTESGEHQVSGESSASGWASGALDTGGEQTSGAFELSGEHSGIGESALPSVDPDTSGFLPGESGLPSGDLSGAPSGVVDISGLPSAEEDVSVSISRIPEISGMPSGVEGSGLPSGFSGDISGTELVSGMSSGEESGLTSGFPTVSLVDTMLVEVVTTAPEWREEGKGAIGVSGEGDLSGFPSTEWGTSGGAQGLPSGAEHSGEPSGEPELHGLPSGLDVNGEPSGTHEVSGLVDLSGLSSGIDGSGDASGVTFVDASLEEVTTSPSITGAEAKEILEISGLPSGTEEISGMVSGSLDISGQPSGQVDFGGSVSGVLEVSGVIESSGEVSGVDVTGGLLSGEESGLTSGFPTVSLVDTTLVEVVTQTSGAQEVGEGPSGMIEVSGFPSGDRGLSGEGSGAVEPSGFPSGRGDFSGEPSGIPYISGDISGATDLSGQSSAVTDISGEASGLPEVTLVTSDLLEVVTRPTVSQELGGETAVTFPYIFGPSGEASASGEPSGETSALPESGIETSTTYEISGETSAFPETSIETSTIHEISGETSAFPEFSIETSTIQEISGETSAFPEIIIETSTSQEARGETSGYPEIIIETSTVQEGSGETSAFPESGTETSTMQEISGETSAFPEIRIETSTIRDISGESSAFPEIRIETFTSQEARGETSGYPEISIETSTVHETSGETSAFPQISIETSTVHEISGESSAFPEIRIETSTNQEGRGETSAFPEISIETSTVHEISGETSAFPEISIETSTVHKTSGETSAFPEIRIETSTSQETRGETSAFPEISIETSTVHEISGETSAFPEIRIEIPTHQEARGETSAYPEISIETSTVQEVSGETSLFPEIRIETSTSQEARGETSAFPEMSMEISTAHETNGETSALPAANIETVATSLASGELSGAPKEKEIPDTTSGAVTHSIAGISGETSVPDIVISTSTPDVEPAELPGNPEEAQLEIEPSTPAVSGQEMETAVVLDNPHLLATTTAALPQVSQEAIDALGPTTEDTDECHSSPCLNGATCVDGIDSFKCLCLPSYGGDLCEIDLQNCEEGWTKFQGNCYRHFEDRETWMDAETRCRQHQAHLSSIITPEEQEFVNSHAQDYQWIGLSDRAVENDFRWSDGHSLQFENWRPNQPDNFFAAGEDCAVMIWHEQGEWNDVPCNYHLPFTCKKGTVACGDPPVVENARTFGRKKDRYEINSLVRYQCSQGFIQRHVPTIRCQPNGQWEEPRISCINPSNYQRSLYKRSPRSQSRPSGRAVHRPTH</sequence>
<dbReference type="PROSITE" id="PS50963">
    <property type="entry name" value="LINK_2"/>
    <property type="match status" value="4"/>
</dbReference>
<evidence type="ECO:0000256" key="6">
    <source>
        <dbReference type="ARBA" id="ARBA00022659"/>
    </source>
</evidence>
<dbReference type="InterPro" id="IPR035976">
    <property type="entry name" value="Sushi/SCR/CCP_sf"/>
</dbReference>
<dbReference type="SMART" id="SM00179">
    <property type="entry name" value="EGF_CA"/>
    <property type="match status" value="1"/>
</dbReference>
<feature type="domain" description="Link" evidence="27">
    <location>
        <begin position="250"/>
        <end position="346"/>
    </location>
</feature>
<feature type="domain" description="C-type lectin" evidence="24">
    <location>
        <begin position="1864"/>
        <end position="1978"/>
    </location>
</feature>
<dbReference type="FunFam" id="2.10.70.10:FF:000003">
    <property type="entry name" value="Versican core protein"/>
    <property type="match status" value="1"/>
</dbReference>
<dbReference type="Gene3D" id="2.10.70.10">
    <property type="entry name" value="Complement Module, domain 1"/>
    <property type="match status" value="1"/>
</dbReference>
<evidence type="ECO:0000259" key="27">
    <source>
        <dbReference type="PROSITE" id="PS50963"/>
    </source>
</evidence>
<dbReference type="GO" id="GO:0007417">
    <property type="term" value="P:central nervous system development"/>
    <property type="evidence" value="ECO:0007669"/>
    <property type="project" value="TreeGrafter"/>
</dbReference>
<evidence type="ECO:0000259" key="24">
    <source>
        <dbReference type="PROSITE" id="PS50041"/>
    </source>
</evidence>
<dbReference type="EMBL" id="VWZJ01012601">
    <property type="protein sequence ID" value="NXG65849.1"/>
    <property type="molecule type" value="Genomic_DNA"/>
</dbReference>
<dbReference type="PRINTS" id="PR01265">
    <property type="entry name" value="LINKMODULE"/>
</dbReference>
<dbReference type="CDD" id="cd03520">
    <property type="entry name" value="Link_domain_CSPGs_modules_2_4"/>
    <property type="match status" value="2"/>
</dbReference>
<dbReference type="GO" id="GO:0030246">
    <property type="term" value="F:carbohydrate binding"/>
    <property type="evidence" value="ECO:0007669"/>
    <property type="project" value="UniProtKB-KW"/>
</dbReference>
<feature type="domain" description="Ig-like" evidence="25">
    <location>
        <begin position="34"/>
        <end position="143"/>
    </location>
</feature>
<feature type="domain" description="Sushi" evidence="26">
    <location>
        <begin position="1982"/>
        <end position="2042"/>
    </location>
</feature>
<feature type="region of interest" description="Disordered" evidence="21">
    <location>
        <begin position="972"/>
        <end position="1041"/>
    </location>
</feature>
<evidence type="ECO:0000256" key="2">
    <source>
        <dbReference type="ARBA" id="ARBA00006838"/>
    </source>
</evidence>
<evidence type="ECO:0000256" key="22">
    <source>
        <dbReference type="SAM" id="SignalP"/>
    </source>
</evidence>
<dbReference type="GO" id="GO:0072534">
    <property type="term" value="C:perineuronal net"/>
    <property type="evidence" value="ECO:0007669"/>
    <property type="project" value="TreeGrafter"/>
</dbReference>
<dbReference type="InterPro" id="IPR018097">
    <property type="entry name" value="EGF_Ca-bd_CS"/>
</dbReference>
<evidence type="ECO:0000259" key="26">
    <source>
        <dbReference type="PROSITE" id="PS50923"/>
    </source>
</evidence>
<evidence type="ECO:0000256" key="19">
    <source>
        <dbReference type="PROSITE-ProRule" id="PRU00302"/>
    </source>
</evidence>
<evidence type="ECO:0000256" key="9">
    <source>
        <dbReference type="ARBA" id="ARBA00022734"/>
    </source>
</evidence>
<dbReference type="GO" id="GO:0005615">
    <property type="term" value="C:extracellular space"/>
    <property type="evidence" value="ECO:0007669"/>
    <property type="project" value="TreeGrafter"/>
</dbReference>
<dbReference type="Gene3D" id="3.10.100.10">
    <property type="entry name" value="Mannose-Binding Protein A, subunit A"/>
    <property type="match status" value="5"/>
</dbReference>
<dbReference type="SUPFAM" id="SSF57535">
    <property type="entry name" value="Complement control module/SCR domain"/>
    <property type="match status" value="1"/>
</dbReference>
<dbReference type="InterPro" id="IPR013783">
    <property type="entry name" value="Ig-like_fold"/>
</dbReference>
<evidence type="ECO:0000256" key="8">
    <source>
        <dbReference type="ARBA" id="ARBA00022729"/>
    </source>
</evidence>
<dbReference type="CDD" id="cd03588">
    <property type="entry name" value="CLECT_CSPGs"/>
    <property type="match status" value="1"/>
</dbReference>
<dbReference type="PROSITE" id="PS00615">
    <property type="entry name" value="C_TYPE_LECTIN_1"/>
    <property type="match status" value="1"/>
</dbReference>
<evidence type="ECO:0000256" key="12">
    <source>
        <dbReference type="ARBA" id="ARBA00022974"/>
    </source>
</evidence>
<reference evidence="28 29" key="1">
    <citation type="submission" date="2019-09" db="EMBL/GenBank/DDBJ databases">
        <title>Bird 10,000 Genomes (B10K) Project - Family phase.</title>
        <authorList>
            <person name="Zhang G."/>
        </authorList>
    </citation>
    <scope>NUCLEOTIDE SEQUENCE [LARGE SCALE GENOMIC DNA]</scope>
    <source>
        <strain evidence="28">B10K-DU-001-23</strain>
        <tissue evidence="28">Muscle</tissue>
    </source>
</reference>
<dbReference type="CDD" id="cd00054">
    <property type="entry name" value="EGF_CA"/>
    <property type="match status" value="1"/>
</dbReference>
<evidence type="ECO:0000256" key="10">
    <source>
        <dbReference type="ARBA" id="ARBA00022737"/>
    </source>
</evidence>
<dbReference type="SUPFAM" id="SSF48726">
    <property type="entry name" value="Immunoglobulin"/>
    <property type="match status" value="1"/>
</dbReference>
<keyword evidence="3" id="KW-0964">Secreted</keyword>
<feature type="compositionally biased region" description="Low complexity" evidence="21">
    <location>
        <begin position="819"/>
        <end position="831"/>
    </location>
</feature>
<dbReference type="Gene3D" id="2.10.25.10">
    <property type="entry name" value="Laminin"/>
    <property type="match status" value="1"/>
</dbReference>
<dbReference type="FunFam" id="2.60.40.10:FF:001192">
    <property type="entry name" value="Aggrecan core protein"/>
    <property type="match status" value="1"/>
</dbReference>
<accession>A0A7K9DMM3</accession>
<organism evidence="28 29">
    <name type="scientific">Hemiprocne comata</name>
    <dbReference type="NCBI Taxonomy" id="243314"/>
    <lineage>
        <taxon>Eukaryota</taxon>
        <taxon>Metazoa</taxon>
        <taxon>Chordata</taxon>
        <taxon>Craniata</taxon>
        <taxon>Vertebrata</taxon>
        <taxon>Euteleostomi</taxon>
        <taxon>Archelosauria</taxon>
        <taxon>Archosauria</taxon>
        <taxon>Dinosauria</taxon>
        <taxon>Saurischia</taxon>
        <taxon>Theropoda</taxon>
        <taxon>Coelurosauria</taxon>
        <taxon>Aves</taxon>
        <taxon>Neognathae</taxon>
        <taxon>Neoaves</taxon>
        <taxon>Strisores</taxon>
        <taxon>Apodiformes</taxon>
        <taxon>Apodidae</taxon>
        <taxon>Hemiprocninae</taxon>
        <taxon>Hemiprocne</taxon>
    </lineage>
</organism>
<dbReference type="FunFam" id="3.10.100.10:FF:000009">
    <property type="entry name" value="Aggrecan core protein"/>
    <property type="match status" value="1"/>
</dbReference>
<keyword evidence="29" id="KW-1185">Reference proteome</keyword>
<evidence type="ECO:0000259" key="25">
    <source>
        <dbReference type="PROSITE" id="PS50835"/>
    </source>
</evidence>
<dbReference type="Pfam" id="PF00059">
    <property type="entry name" value="Lectin_C"/>
    <property type="match status" value="1"/>
</dbReference>
<feature type="non-terminal residue" evidence="28">
    <location>
        <position position="1"/>
    </location>
</feature>
<dbReference type="Gene3D" id="2.60.40.10">
    <property type="entry name" value="Immunoglobulins"/>
    <property type="match status" value="1"/>
</dbReference>
<dbReference type="GO" id="GO:0010001">
    <property type="term" value="P:glial cell differentiation"/>
    <property type="evidence" value="ECO:0007669"/>
    <property type="project" value="TreeGrafter"/>
</dbReference>
<protein>
    <recommendedName>
        <fullName evidence="16">Aggrecan core protein</fullName>
    </recommendedName>
    <alternativeName>
        <fullName evidence="17">Cartilage-specific proteoglycan core protein</fullName>
    </alternativeName>
</protein>
<keyword evidence="6 19" id="KW-0768">Sushi</keyword>
<feature type="domain" description="Link" evidence="27">
    <location>
        <begin position="149"/>
        <end position="244"/>
    </location>
</feature>
<dbReference type="CDD" id="cd00033">
    <property type="entry name" value="CCP"/>
    <property type="match status" value="1"/>
</dbReference>
<dbReference type="Pfam" id="PF07686">
    <property type="entry name" value="V-set"/>
    <property type="match status" value="1"/>
</dbReference>
<dbReference type="GO" id="GO:0002052">
    <property type="term" value="P:positive regulation of neuroblast proliferation"/>
    <property type="evidence" value="ECO:0007669"/>
    <property type="project" value="TreeGrafter"/>
</dbReference>
<dbReference type="PROSITE" id="PS50835">
    <property type="entry name" value="IG_LIKE"/>
    <property type="match status" value="1"/>
</dbReference>
<feature type="non-terminal residue" evidence="28">
    <location>
        <position position="2071"/>
    </location>
</feature>
<keyword evidence="7" id="KW-0479">Metal-binding</keyword>
<dbReference type="SMART" id="SM00445">
    <property type="entry name" value="LINK"/>
    <property type="match status" value="4"/>
</dbReference>
<feature type="disulfide bond" evidence="20">
    <location>
        <begin position="565"/>
        <end position="586"/>
    </location>
</feature>
<keyword evidence="14" id="KW-0325">Glycoprotein</keyword>
<dbReference type="GO" id="GO:0005509">
    <property type="term" value="F:calcium ion binding"/>
    <property type="evidence" value="ECO:0007669"/>
    <property type="project" value="InterPro"/>
</dbReference>
<feature type="disulfide bond" evidence="20">
    <location>
        <begin position="293"/>
        <end position="314"/>
    </location>
</feature>
<evidence type="ECO:0000313" key="28">
    <source>
        <dbReference type="EMBL" id="NXG65849.1"/>
    </source>
</evidence>
<dbReference type="SMART" id="SM00034">
    <property type="entry name" value="CLECT"/>
    <property type="match status" value="1"/>
</dbReference>
<feature type="region of interest" description="Disordered" evidence="21">
    <location>
        <begin position="1402"/>
        <end position="1436"/>
    </location>
</feature>
<feature type="disulfide bond" evidence="19">
    <location>
        <begin position="2013"/>
        <end position="2040"/>
    </location>
</feature>
<dbReference type="SUPFAM" id="SSF56436">
    <property type="entry name" value="C-type lectin-like"/>
    <property type="match status" value="5"/>
</dbReference>
<dbReference type="PROSITE" id="PS01187">
    <property type="entry name" value="EGF_CA"/>
    <property type="match status" value="1"/>
</dbReference>
<feature type="disulfide bond" evidence="19">
    <location>
        <begin position="1984"/>
        <end position="2027"/>
    </location>
</feature>
<dbReference type="PANTHER" id="PTHR22804:SF54">
    <property type="match status" value="1"/>
</dbReference>
<comment type="subcellular location">
    <subcellularLocation>
        <location evidence="1">Secreted</location>
        <location evidence="1">Extracellular space</location>
        <location evidence="1">Extracellular matrix</location>
    </subcellularLocation>
</comment>
<keyword evidence="15" id="KW-0393">Immunoglobulin domain</keyword>
<dbReference type="PROSITE" id="PS00022">
    <property type="entry name" value="EGF_1"/>
    <property type="match status" value="1"/>
</dbReference>
<dbReference type="InterPro" id="IPR018378">
    <property type="entry name" value="C-type_lectin_CS"/>
</dbReference>
<dbReference type="Pfam" id="PF00008">
    <property type="entry name" value="EGF"/>
    <property type="match status" value="1"/>
</dbReference>
<dbReference type="InterPro" id="IPR016186">
    <property type="entry name" value="C-type_lectin-like/link_sf"/>
</dbReference>
<dbReference type="InterPro" id="IPR001304">
    <property type="entry name" value="C-type_lectin-like"/>
</dbReference>
<dbReference type="InterPro" id="IPR000152">
    <property type="entry name" value="EGF-type_Asp/Asn_hydroxyl_site"/>
</dbReference>